<evidence type="ECO:0000256" key="7">
    <source>
        <dbReference type="ARBA" id="ARBA00023136"/>
    </source>
</evidence>
<feature type="transmembrane region" description="Helical" evidence="8">
    <location>
        <begin position="184"/>
        <end position="206"/>
    </location>
</feature>
<keyword evidence="4" id="KW-0997">Cell inner membrane</keyword>
<gene>
    <name evidence="10" type="ORF">HCN58_34495</name>
</gene>
<dbReference type="PANTHER" id="PTHR43357:SF4">
    <property type="entry name" value="INNER MEMBRANE ABC TRANSPORTER PERMEASE PROTEIN YDCV"/>
    <property type="match status" value="1"/>
</dbReference>
<feature type="transmembrane region" description="Helical" evidence="8">
    <location>
        <begin position="242"/>
        <end position="263"/>
    </location>
</feature>
<protein>
    <submittedName>
        <fullName evidence="10">ABC transporter permease</fullName>
    </submittedName>
</protein>
<reference evidence="10 11" key="1">
    <citation type="submission" date="2020-03" db="EMBL/GenBank/DDBJ databases">
        <title>Bradyrhizobium diversity isolated from nodules of Indigofera sp.</title>
        <authorList>
            <person name="Klepa M."/>
            <person name="Helene L."/>
            <person name="Hungria M."/>
        </authorList>
    </citation>
    <scope>NUCLEOTIDE SEQUENCE [LARGE SCALE GENOMIC DNA]</scope>
    <source>
        <strain evidence="10 11">WSM 1791</strain>
    </source>
</reference>
<keyword evidence="6 8" id="KW-1133">Transmembrane helix</keyword>
<keyword evidence="3" id="KW-1003">Cell membrane</keyword>
<keyword evidence="5 8" id="KW-0812">Transmembrane</keyword>
<keyword evidence="11" id="KW-1185">Reference proteome</keyword>
<dbReference type="Pfam" id="PF00528">
    <property type="entry name" value="BPD_transp_1"/>
    <property type="match status" value="1"/>
</dbReference>
<dbReference type="Gene3D" id="1.10.3720.10">
    <property type="entry name" value="MetI-like"/>
    <property type="match status" value="1"/>
</dbReference>
<evidence type="ECO:0000313" key="10">
    <source>
        <dbReference type="EMBL" id="NOJ44572.1"/>
    </source>
</evidence>
<keyword evidence="7 8" id="KW-0472">Membrane</keyword>
<dbReference type="Proteomes" id="UP000544122">
    <property type="component" value="Unassembled WGS sequence"/>
</dbReference>
<keyword evidence="2 8" id="KW-0813">Transport</keyword>
<dbReference type="SUPFAM" id="SSF161098">
    <property type="entry name" value="MetI-like"/>
    <property type="match status" value="1"/>
</dbReference>
<feature type="transmembrane region" description="Helical" evidence="8">
    <location>
        <begin position="20"/>
        <end position="41"/>
    </location>
</feature>
<comment type="similarity">
    <text evidence="8">Belongs to the binding-protein-dependent transport system permease family.</text>
</comment>
<proteinExistence type="inferred from homology"/>
<dbReference type="RefSeq" id="WP_171583755.1">
    <property type="nucleotide sequence ID" value="NZ_JAAVLX010000019.1"/>
</dbReference>
<dbReference type="InterPro" id="IPR000515">
    <property type="entry name" value="MetI-like"/>
</dbReference>
<evidence type="ECO:0000256" key="6">
    <source>
        <dbReference type="ARBA" id="ARBA00022989"/>
    </source>
</evidence>
<evidence type="ECO:0000313" key="11">
    <source>
        <dbReference type="Proteomes" id="UP000544122"/>
    </source>
</evidence>
<feature type="domain" description="ABC transmembrane type-1" evidence="9">
    <location>
        <begin position="72"/>
        <end position="260"/>
    </location>
</feature>
<dbReference type="GO" id="GO:0055085">
    <property type="term" value="P:transmembrane transport"/>
    <property type="evidence" value="ECO:0007669"/>
    <property type="project" value="InterPro"/>
</dbReference>
<feature type="transmembrane region" description="Helical" evidence="8">
    <location>
        <begin position="109"/>
        <end position="131"/>
    </location>
</feature>
<organism evidence="10 11">
    <name type="scientific">Bradyrhizobium australiense</name>
    <dbReference type="NCBI Taxonomy" id="2721161"/>
    <lineage>
        <taxon>Bacteria</taxon>
        <taxon>Pseudomonadati</taxon>
        <taxon>Pseudomonadota</taxon>
        <taxon>Alphaproteobacteria</taxon>
        <taxon>Hyphomicrobiales</taxon>
        <taxon>Nitrobacteraceae</taxon>
        <taxon>Bradyrhizobium</taxon>
    </lineage>
</organism>
<evidence type="ECO:0000256" key="5">
    <source>
        <dbReference type="ARBA" id="ARBA00022692"/>
    </source>
</evidence>
<evidence type="ECO:0000256" key="4">
    <source>
        <dbReference type="ARBA" id="ARBA00022519"/>
    </source>
</evidence>
<evidence type="ECO:0000256" key="8">
    <source>
        <dbReference type="RuleBase" id="RU363032"/>
    </source>
</evidence>
<name>A0A7Y4GZK8_9BRAD</name>
<dbReference type="AlphaFoldDB" id="A0A7Y4GZK8"/>
<feature type="transmembrane region" description="Helical" evidence="8">
    <location>
        <begin position="76"/>
        <end position="97"/>
    </location>
</feature>
<comment type="caution">
    <text evidence="10">The sequence shown here is derived from an EMBL/GenBank/DDBJ whole genome shotgun (WGS) entry which is preliminary data.</text>
</comment>
<dbReference type="CDD" id="cd06261">
    <property type="entry name" value="TM_PBP2"/>
    <property type="match status" value="1"/>
</dbReference>
<comment type="subcellular location">
    <subcellularLocation>
        <location evidence="1">Cell inner membrane</location>
        <topology evidence="1">Multi-pass membrane protein</topology>
    </subcellularLocation>
    <subcellularLocation>
        <location evidence="8">Cell membrane</location>
        <topology evidence="8">Multi-pass membrane protein</topology>
    </subcellularLocation>
</comment>
<dbReference type="PANTHER" id="PTHR43357">
    <property type="entry name" value="INNER MEMBRANE ABC TRANSPORTER PERMEASE PROTEIN YDCV"/>
    <property type="match status" value="1"/>
</dbReference>
<dbReference type="PROSITE" id="PS50928">
    <property type="entry name" value="ABC_TM1"/>
    <property type="match status" value="1"/>
</dbReference>
<accession>A0A7Y4GZK8</accession>
<evidence type="ECO:0000256" key="3">
    <source>
        <dbReference type="ARBA" id="ARBA00022475"/>
    </source>
</evidence>
<sequence length="276" mass="30097">MAASPYASPMEKGWYYLHRLLCGAVLLFLIAPILVVIPLSFNSVPFFSYPMPSLSLRWYQEFFLTGRWQGALHNSIFVAVLVTLLSTALGTLAALGLSRPNFPWRAAIMSLLISPLVVPGVITAVAVYFFYADVGLLNTYTGLILAHTTLATPFVVITVTATLTGFDHSLTRAAAGLGAPPITVFFKVILPLILPGMISGALFAFLTSFDEVLLALFVASPEQRTLPKVMFSGMREEISPTIIAAATVLILFSIAMLTTVELLRRRSERLRGIRNT</sequence>
<evidence type="ECO:0000256" key="1">
    <source>
        <dbReference type="ARBA" id="ARBA00004429"/>
    </source>
</evidence>
<dbReference type="EMBL" id="JAAVLX010000019">
    <property type="protein sequence ID" value="NOJ44572.1"/>
    <property type="molecule type" value="Genomic_DNA"/>
</dbReference>
<dbReference type="InterPro" id="IPR035906">
    <property type="entry name" value="MetI-like_sf"/>
</dbReference>
<evidence type="ECO:0000259" key="9">
    <source>
        <dbReference type="PROSITE" id="PS50928"/>
    </source>
</evidence>
<dbReference type="GO" id="GO:0005886">
    <property type="term" value="C:plasma membrane"/>
    <property type="evidence" value="ECO:0007669"/>
    <property type="project" value="UniProtKB-SubCell"/>
</dbReference>
<evidence type="ECO:0000256" key="2">
    <source>
        <dbReference type="ARBA" id="ARBA00022448"/>
    </source>
</evidence>
<feature type="transmembrane region" description="Helical" evidence="8">
    <location>
        <begin position="143"/>
        <end position="163"/>
    </location>
</feature>